<keyword evidence="1 8" id="KW-0444">Lipid biosynthesis</keyword>
<keyword evidence="7 8" id="KW-0275">Fatty acid biosynthesis</keyword>
<dbReference type="AlphaFoldDB" id="A0A0R1K821"/>
<keyword evidence="8" id="KW-0963">Cytoplasm</keyword>
<evidence type="ECO:0000256" key="5">
    <source>
        <dbReference type="ARBA" id="ARBA00022842"/>
    </source>
</evidence>
<dbReference type="RefSeq" id="WP_056979751.1">
    <property type="nucleotide sequence ID" value="NZ_AZDZ01000011.1"/>
</dbReference>
<comment type="subcellular location">
    <subcellularLocation>
        <location evidence="8">Cytoplasm</location>
    </subcellularLocation>
</comment>
<protein>
    <recommendedName>
        <fullName evidence="8">Holo-[acyl-carrier-protein] synthase</fullName>
        <shortName evidence="8">Holo-ACP synthase</shortName>
        <ecNumber evidence="8">2.7.8.7</ecNumber>
    </recommendedName>
    <alternativeName>
        <fullName evidence="8">4'-phosphopantetheinyl transferase AcpS</fullName>
    </alternativeName>
</protein>
<evidence type="ECO:0000256" key="4">
    <source>
        <dbReference type="ARBA" id="ARBA00022832"/>
    </source>
</evidence>
<accession>A0A0R1K821</accession>
<dbReference type="GO" id="GO:0008897">
    <property type="term" value="F:holo-[acyl-carrier-protein] synthase activity"/>
    <property type="evidence" value="ECO:0007669"/>
    <property type="project" value="UniProtKB-UniRule"/>
</dbReference>
<evidence type="ECO:0000256" key="3">
    <source>
        <dbReference type="ARBA" id="ARBA00022723"/>
    </source>
</evidence>
<dbReference type="InterPro" id="IPR004568">
    <property type="entry name" value="Ppantetheine-prot_Trfase_dom"/>
</dbReference>
<dbReference type="Proteomes" id="UP000051248">
    <property type="component" value="Unassembled WGS sequence"/>
</dbReference>
<dbReference type="Gene3D" id="3.90.470.20">
    <property type="entry name" value="4'-phosphopantetheinyl transferase domain"/>
    <property type="match status" value="1"/>
</dbReference>
<keyword evidence="5 8" id="KW-0460">Magnesium</keyword>
<feature type="domain" description="4'-phosphopantetheinyl transferase" evidence="9">
    <location>
        <begin position="4"/>
        <end position="101"/>
    </location>
</feature>
<comment type="catalytic activity">
    <reaction evidence="8">
        <text>apo-[ACP] + CoA = holo-[ACP] + adenosine 3',5'-bisphosphate + H(+)</text>
        <dbReference type="Rhea" id="RHEA:12068"/>
        <dbReference type="Rhea" id="RHEA-COMP:9685"/>
        <dbReference type="Rhea" id="RHEA-COMP:9690"/>
        <dbReference type="ChEBI" id="CHEBI:15378"/>
        <dbReference type="ChEBI" id="CHEBI:29999"/>
        <dbReference type="ChEBI" id="CHEBI:57287"/>
        <dbReference type="ChEBI" id="CHEBI:58343"/>
        <dbReference type="ChEBI" id="CHEBI:64479"/>
        <dbReference type="EC" id="2.7.8.7"/>
    </reaction>
</comment>
<evidence type="ECO:0000256" key="7">
    <source>
        <dbReference type="ARBA" id="ARBA00023160"/>
    </source>
</evidence>
<evidence type="ECO:0000256" key="2">
    <source>
        <dbReference type="ARBA" id="ARBA00022679"/>
    </source>
</evidence>
<dbReference type="eggNOG" id="COG0736">
    <property type="taxonomic scope" value="Bacteria"/>
</dbReference>
<dbReference type="OrthoDB" id="517356at2"/>
<gene>
    <name evidence="8" type="primary">acpS</name>
    <name evidence="10" type="ORF">FD03_GL000348</name>
</gene>
<evidence type="ECO:0000259" key="9">
    <source>
        <dbReference type="Pfam" id="PF01648"/>
    </source>
</evidence>
<evidence type="ECO:0000256" key="6">
    <source>
        <dbReference type="ARBA" id="ARBA00023098"/>
    </source>
</evidence>
<dbReference type="HAMAP" id="MF_00101">
    <property type="entry name" value="AcpS"/>
    <property type="match status" value="1"/>
</dbReference>
<keyword evidence="3 8" id="KW-0479">Metal-binding</keyword>
<keyword evidence="6 8" id="KW-0443">Lipid metabolism</keyword>
<comment type="function">
    <text evidence="8">Transfers the 4'-phosphopantetheine moiety from coenzyme A to a Ser of acyl-carrier-protein.</text>
</comment>
<keyword evidence="4 8" id="KW-0276">Fatty acid metabolism</keyword>
<dbReference type="GO" id="GO:0000287">
    <property type="term" value="F:magnesium ion binding"/>
    <property type="evidence" value="ECO:0007669"/>
    <property type="project" value="UniProtKB-UniRule"/>
</dbReference>
<sequence length="122" mass="13681">MIKGLGVDIAEIDRVRKIYGRHPRFADKVLTSEEMAVFLTKKTEKAQMTYLTGRFSAKESFTKAMGTGLGKIGFHDLSVLNYESGQPYIKTDIFEGNIQISISDTDELVITEVIIEDVDKSE</sequence>
<dbReference type="InterPro" id="IPR037143">
    <property type="entry name" value="4-PPantetheinyl_Trfase_dom_sf"/>
</dbReference>
<evidence type="ECO:0000313" key="11">
    <source>
        <dbReference type="Proteomes" id="UP000051248"/>
    </source>
</evidence>
<feature type="binding site" evidence="8">
    <location>
        <position position="8"/>
    </location>
    <ligand>
        <name>Mg(2+)</name>
        <dbReference type="ChEBI" id="CHEBI:18420"/>
    </ligand>
</feature>
<dbReference type="Pfam" id="PF01648">
    <property type="entry name" value="ACPS"/>
    <property type="match status" value="1"/>
</dbReference>
<evidence type="ECO:0000256" key="1">
    <source>
        <dbReference type="ARBA" id="ARBA00022516"/>
    </source>
</evidence>
<name>A0A0R1K821_9LACO</name>
<comment type="similarity">
    <text evidence="8">Belongs to the P-Pant transferase superfamily. AcpS family.</text>
</comment>
<dbReference type="PATRIC" id="fig|1423775.4.peg.354"/>
<evidence type="ECO:0000256" key="8">
    <source>
        <dbReference type="HAMAP-Rule" id="MF_00101"/>
    </source>
</evidence>
<dbReference type="STRING" id="1423775.FD03_GL000348"/>
<dbReference type="SUPFAM" id="SSF56214">
    <property type="entry name" value="4'-phosphopantetheinyl transferase"/>
    <property type="match status" value="1"/>
</dbReference>
<reference evidence="10 11" key="1">
    <citation type="journal article" date="2015" name="Genome Announc.">
        <title>Expanding the biotechnology potential of lactobacilli through comparative genomics of 213 strains and associated genera.</title>
        <authorList>
            <person name="Sun Z."/>
            <person name="Harris H.M."/>
            <person name="McCann A."/>
            <person name="Guo C."/>
            <person name="Argimon S."/>
            <person name="Zhang W."/>
            <person name="Yang X."/>
            <person name="Jeffery I.B."/>
            <person name="Cooney J.C."/>
            <person name="Kagawa T.F."/>
            <person name="Liu W."/>
            <person name="Song Y."/>
            <person name="Salvetti E."/>
            <person name="Wrobel A."/>
            <person name="Rasinkangas P."/>
            <person name="Parkhill J."/>
            <person name="Rea M.C."/>
            <person name="O'Sullivan O."/>
            <person name="Ritari J."/>
            <person name="Douillard F.P."/>
            <person name="Paul Ross R."/>
            <person name="Yang R."/>
            <person name="Briner A.E."/>
            <person name="Felis G.E."/>
            <person name="de Vos W.M."/>
            <person name="Barrangou R."/>
            <person name="Klaenhammer T.R."/>
            <person name="Caufield P.W."/>
            <person name="Cui Y."/>
            <person name="Zhang H."/>
            <person name="O'Toole P.W."/>
        </authorList>
    </citation>
    <scope>NUCLEOTIDE SEQUENCE [LARGE SCALE GENOMIC DNA]</scope>
    <source>
        <strain evidence="10 11">DSM 19682</strain>
    </source>
</reference>
<keyword evidence="11" id="KW-1185">Reference proteome</keyword>
<comment type="cofactor">
    <cofactor evidence="8">
        <name>Mg(2+)</name>
        <dbReference type="ChEBI" id="CHEBI:18420"/>
    </cofactor>
</comment>
<dbReference type="InterPro" id="IPR008278">
    <property type="entry name" value="4-PPantetheinyl_Trfase_dom"/>
</dbReference>
<feature type="binding site" evidence="8">
    <location>
        <position position="59"/>
    </location>
    <ligand>
        <name>Mg(2+)</name>
        <dbReference type="ChEBI" id="CHEBI:18420"/>
    </ligand>
</feature>
<dbReference type="GO" id="GO:0006633">
    <property type="term" value="P:fatty acid biosynthetic process"/>
    <property type="evidence" value="ECO:0007669"/>
    <property type="project" value="UniProtKB-UniRule"/>
</dbReference>
<dbReference type="InterPro" id="IPR002582">
    <property type="entry name" value="ACPS"/>
</dbReference>
<comment type="caution">
    <text evidence="10">The sequence shown here is derived from an EMBL/GenBank/DDBJ whole genome shotgun (WGS) entry which is preliminary data.</text>
</comment>
<dbReference type="GO" id="GO:0005737">
    <property type="term" value="C:cytoplasm"/>
    <property type="evidence" value="ECO:0007669"/>
    <property type="project" value="UniProtKB-SubCell"/>
</dbReference>
<organism evidence="10 11">
    <name type="scientific">Companilactobacillus nodensis DSM 19682 = JCM 14932 = NBRC 107160</name>
    <dbReference type="NCBI Taxonomy" id="1423775"/>
    <lineage>
        <taxon>Bacteria</taxon>
        <taxon>Bacillati</taxon>
        <taxon>Bacillota</taxon>
        <taxon>Bacilli</taxon>
        <taxon>Lactobacillales</taxon>
        <taxon>Lactobacillaceae</taxon>
        <taxon>Companilactobacillus</taxon>
    </lineage>
</organism>
<dbReference type="NCBIfam" id="TIGR00556">
    <property type="entry name" value="pantethn_trn"/>
    <property type="match status" value="1"/>
</dbReference>
<dbReference type="EMBL" id="AZDZ01000011">
    <property type="protein sequence ID" value="KRK79648.1"/>
    <property type="molecule type" value="Genomic_DNA"/>
</dbReference>
<proteinExistence type="inferred from homology"/>
<dbReference type="NCBIfam" id="TIGR00516">
    <property type="entry name" value="acpS"/>
    <property type="match status" value="1"/>
</dbReference>
<dbReference type="EC" id="2.7.8.7" evidence="8"/>
<evidence type="ECO:0000313" key="10">
    <source>
        <dbReference type="EMBL" id="KRK79648.1"/>
    </source>
</evidence>
<keyword evidence="2 8" id="KW-0808">Transferase</keyword>